<organism evidence="1">
    <name type="scientific">marine sediment metagenome</name>
    <dbReference type="NCBI Taxonomy" id="412755"/>
    <lineage>
        <taxon>unclassified sequences</taxon>
        <taxon>metagenomes</taxon>
        <taxon>ecological metagenomes</taxon>
    </lineage>
</organism>
<gene>
    <name evidence="1" type="ORF">S01H1_18747</name>
</gene>
<reference evidence="1" key="1">
    <citation type="journal article" date="2014" name="Front. Microbiol.">
        <title>High frequency of phylogenetically diverse reductive dehalogenase-homologous genes in deep subseafloor sedimentary metagenomes.</title>
        <authorList>
            <person name="Kawai M."/>
            <person name="Futagami T."/>
            <person name="Toyoda A."/>
            <person name="Takaki Y."/>
            <person name="Nishi S."/>
            <person name="Hori S."/>
            <person name="Arai W."/>
            <person name="Tsubouchi T."/>
            <person name="Morono Y."/>
            <person name="Uchiyama I."/>
            <person name="Ito T."/>
            <person name="Fujiyama A."/>
            <person name="Inagaki F."/>
            <person name="Takami H."/>
        </authorList>
    </citation>
    <scope>NUCLEOTIDE SEQUENCE</scope>
    <source>
        <strain evidence="1">Expedition CK06-06</strain>
    </source>
</reference>
<proteinExistence type="predicted"/>
<feature type="non-terminal residue" evidence="1">
    <location>
        <position position="38"/>
    </location>
</feature>
<dbReference type="EMBL" id="BARS01010051">
    <property type="protein sequence ID" value="GAF89181.1"/>
    <property type="molecule type" value="Genomic_DNA"/>
</dbReference>
<comment type="caution">
    <text evidence="1">The sequence shown here is derived from an EMBL/GenBank/DDBJ whole genome shotgun (WGS) entry which is preliminary data.</text>
</comment>
<dbReference type="AlphaFoldDB" id="X0TPJ9"/>
<name>X0TPJ9_9ZZZZ</name>
<accession>X0TPJ9</accession>
<sequence>MFLIFGGECYYANGGAKDLIETHEDKSCAIQIAVELIG</sequence>
<evidence type="ECO:0000313" key="1">
    <source>
        <dbReference type="EMBL" id="GAF89181.1"/>
    </source>
</evidence>
<protein>
    <submittedName>
        <fullName evidence="1">Uncharacterized protein</fullName>
    </submittedName>
</protein>